<dbReference type="OrthoDB" id="9783597at2"/>
<dbReference type="RefSeq" id="WP_078696518.1">
    <property type="nucleotide sequence ID" value="NZ_FUYH01000009.1"/>
</dbReference>
<sequence>MFKDSAELAENKLLILYILNNINMPISNSDITHIILENNLINYFALQQYLSELIESNFIRDEKADKRHSLSITKEGKKTLDLFINRIPDKKKHIIDEYINRHLNEIKKEVESIAEYLPYLNDKFIVNLKLKEGDKLLIELKITADSNSEANNICKKWKNNSSELYEKIINTIKS</sequence>
<dbReference type="AlphaFoldDB" id="A0A1T4XJF8"/>
<organism evidence="1 2">
    <name type="scientific">Caloramator quimbayensis</name>
    <dbReference type="NCBI Taxonomy" id="1147123"/>
    <lineage>
        <taxon>Bacteria</taxon>
        <taxon>Bacillati</taxon>
        <taxon>Bacillota</taxon>
        <taxon>Clostridia</taxon>
        <taxon>Eubacteriales</taxon>
        <taxon>Clostridiaceae</taxon>
        <taxon>Caloramator</taxon>
    </lineage>
</organism>
<dbReference type="Proteomes" id="UP000190105">
    <property type="component" value="Unassembled WGS sequence"/>
</dbReference>
<dbReference type="STRING" id="1147123.SAMN05443428_10998"/>
<reference evidence="2" key="1">
    <citation type="submission" date="2017-02" db="EMBL/GenBank/DDBJ databases">
        <authorList>
            <person name="Varghese N."/>
            <person name="Submissions S."/>
        </authorList>
    </citation>
    <scope>NUCLEOTIDE SEQUENCE [LARGE SCALE GENOMIC DNA]</scope>
    <source>
        <strain evidence="2">USBA 833</strain>
    </source>
</reference>
<dbReference type="InterPro" id="IPR025374">
    <property type="entry name" value="DUF4364"/>
</dbReference>
<dbReference type="Gene3D" id="1.10.10.10">
    <property type="entry name" value="Winged helix-like DNA-binding domain superfamily/Winged helix DNA-binding domain"/>
    <property type="match status" value="1"/>
</dbReference>
<dbReference type="InterPro" id="IPR036390">
    <property type="entry name" value="WH_DNA-bd_sf"/>
</dbReference>
<proteinExistence type="predicted"/>
<accession>A0A1T4XJF8</accession>
<gene>
    <name evidence="1" type="ORF">SAMN05443428_10998</name>
</gene>
<dbReference type="Pfam" id="PF14277">
    <property type="entry name" value="DUF4364"/>
    <property type="match status" value="1"/>
</dbReference>
<evidence type="ECO:0008006" key="3">
    <source>
        <dbReference type="Google" id="ProtNLM"/>
    </source>
</evidence>
<dbReference type="SUPFAM" id="SSF46785">
    <property type="entry name" value="Winged helix' DNA-binding domain"/>
    <property type="match status" value="1"/>
</dbReference>
<keyword evidence="2" id="KW-1185">Reference proteome</keyword>
<evidence type="ECO:0000313" key="2">
    <source>
        <dbReference type="Proteomes" id="UP000190105"/>
    </source>
</evidence>
<dbReference type="InterPro" id="IPR036388">
    <property type="entry name" value="WH-like_DNA-bd_sf"/>
</dbReference>
<evidence type="ECO:0000313" key="1">
    <source>
        <dbReference type="EMBL" id="SKA89245.1"/>
    </source>
</evidence>
<protein>
    <recommendedName>
        <fullName evidence="3">DUF4364 domain-containing protein</fullName>
    </recommendedName>
</protein>
<name>A0A1T4XJF8_9CLOT</name>
<dbReference type="EMBL" id="FUYH01000009">
    <property type="protein sequence ID" value="SKA89245.1"/>
    <property type="molecule type" value="Genomic_DNA"/>
</dbReference>